<dbReference type="STRING" id="1173701.A0A066X923"/>
<dbReference type="Pfam" id="PF13450">
    <property type="entry name" value="NAD_binding_8"/>
    <property type="match status" value="1"/>
</dbReference>
<evidence type="ECO:0000313" key="3">
    <source>
        <dbReference type="Proteomes" id="UP000027238"/>
    </source>
</evidence>
<dbReference type="EMBL" id="JMSE01001324">
    <property type="protein sequence ID" value="KDN62530.1"/>
    <property type="molecule type" value="Genomic_DNA"/>
</dbReference>
<evidence type="ECO:0000313" key="2">
    <source>
        <dbReference type="EMBL" id="KDN62530.1"/>
    </source>
</evidence>
<dbReference type="OMA" id="NFQTTLW"/>
<dbReference type="Gene3D" id="3.50.50.60">
    <property type="entry name" value="FAD/NAD(P)-binding domain"/>
    <property type="match status" value="1"/>
</dbReference>
<accession>A0A066X923</accession>
<dbReference type="Gene3D" id="3.30.70.1990">
    <property type="match status" value="1"/>
</dbReference>
<dbReference type="HOGENOM" id="CLU_028280_0_0_1"/>
<dbReference type="Gene3D" id="1.10.405.20">
    <property type="match status" value="1"/>
</dbReference>
<organism evidence="2 3">
    <name type="scientific">Colletotrichum sublineola</name>
    <name type="common">Sorghum anthracnose fungus</name>
    <dbReference type="NCBI Taxonomy" id="1173701"/>
    <lineage>
        <taxon>Eukaryota</taxon>
        <taxon>Fungi</taxon>
        <taxon>Dikarya</taxon>
        <taxon>Ascomycota</taxon>
        <taxon>Pezizomycotina</taxon>
        <taxon>Sordariomycetes</taxon>
        <taxon>Hypocreomycetidae</taxon>
        <taxon>Glomerellales</taxon>
        <taxon>Glomerellaceae</taxon>
        <taxon>Colletotrichum</taxon>
        <taxon>Colletotrichum graminicola species complex</taxon>
    </lineage>
</organism>
<keyword evidence="3" id="KW-1185">Reference proteome</keyword>
<evidence type="ECO:0000256" key="1">
    <source>
        <dbReference type="SAM" id="SignalP"/>
    </source>
</evidence>
<dbReference type="Proteomes" id="UP000027238">
    <property type="component" value="Unassembled WGS sequence"/>
</dbReference>
<name>A0A066X923_COLSU</name>
<sequence length="467" mass="51587">MSGRIAVFLGILSLAISEAILPILERDVMILGGGASGAHAAVRHRDFNKTIVVVEKQNRLGGHVATFTDTETGNPFDFGVNSYTDYGGARDFFARFNIPIAAPQRQVLTTTYADFSTGKVTNYSLPASADATAAIRVYLELCEKYESRIIPSYESFPTARDGIPEDLTMKFSEFVEKYKIQAAIPRIYQVAGLGMENLSDLPTLYVMQGFGAPVTRSFLGTVSSFVPVSRRNQDLYDAISNLLGSDVLYSTTAIRTSRTSEGVEVLVRGANGKKTLIRAKKLLISFEPTIANLEGIDIEKDETDVFSNWNWSTVYVGVISHPSLPKRYSLTNNVPRNWLSFPKIPFVSRFDYLGDNNFRVLATGPSDFDTSKAQLLIKESLASLAAAGTIPSLGTEHIIEFKAWSDHGPMHIHVPSSELKAGHITKQYALQGRKSTYYTGAAWSAQFTTILWEYNNQYILPRLLADI</sequence>
<dbReference type="InterPro" id="IPR036188">
    <property type="entry name" value="FAD/NAD-bd_sf"/>
</dbReference>
<protein>
    <submittedName>
        <fullName evidence="2">Putative amine oxidase</fullName>
    </submittedName>
</protein>
<comment type="caution">
    <text evidence="2">The sequence shown here is derived from an EMBL/GenBank/DDBJ whole genome shotgun (WGS) entry which is preliminary data.</text>
</comment>
<proteinExistence type="predicted"/>
<reference evidence="3" key="1">
    <citation type="journal article" date="2014" name="Genome Announc.">
        <title>Draft genome sequence of Colletotrichum sublineola, a destructive pathogen of cultivated sorghum.</title>
        <authorList>
            <person name="Baroncelli R."/>
            <person name="Sanz-Martin J.M."/>
            <person name="Rech G.E."/>
            <person name="Sukno S.A."/>
            <person name="Thon M.R."/>
        </authorList>
    </citation>
    <scope>NUCLEOTIDE SEQUENCE [LARGE SCALE GENOMIC DNA]</scope>
    <source>
        <strain evidence="3">TX430BB</strain>
    </source>
</reference>
<dbReference type="eggNOG" id="ENOG502SIR2">
    <property type="taxonomic scope" value="Eukaryota"/>
</dbReference>
<dbReference type="OrthoDB" id="68575at2759"/>
<keyword evidence="1" id="KW-0732">Signal</keyword>
<dbReference type="SUPFAM" id="SSF51905">
    <property type="entry name" value="FAD/NAD(P)-binding domain"/>
    <property type="match status" value="1"/>
</dbReference>
<feature type="chain" id="PRO_5001630018" evidence="1">
    <location>
        <begin position="20"/>
        <end position="467"/>
    </location>
</feature>
<dbReference type="AlphaFoldDB" id="A0A066X923"/>
<feature type="signal peptide" evidence="1">
    <location>
        <begin position="1"/>
        <end position="19"/>
    </location>
</feature>
<gene>
    <name evidence="2" type="ORF">CSUB01_02247</name>
</gene>